<evidence type="ECO:0000259" key="2">
    <source>
        <dbReference type="PROSITE" id="PS50887"/>
    </source>
</evidence>
<dbReference type="NCBIfam" id="TIGR00254">
    <property type="entry name" value="GGDEF"/>
    <property type="match status" value="1"/>
</dbReference>
<dbReference type="SMART" id="SM00065">
    <property type="entry name" value="GAF"/>
    <property type="match status" value="1"/>
</dbReference>
<dbReference type="PROSITE" id="PS50887">
    <property type="entry name" value="GGDEF"/>
    <property type="match status" value="1"/>
</dbReference>
<dbReference type="InterPro" id="IPR050706">
    <property type="entry name" value="Cyclic-di-GMP_PDE-like"/>
</dbReference>
<dbReference type="Pfam" id="PF13185">
    <property type="entry name" value="GAF_2"/>
    <property type="match status" value="1"/>
</dbReference>
<proteinExistence type="predicted"/>
<dbReference type="Proteomes" id="UP000582090">
    <property type="component" value="Unassembled WGS sequence"/>
</dbReference>
<dbReference type="InterPro" id="IPR035919">
    <property type="entry name" value="EAL_sf"/>
</dbReference>
<dbReference type="SUPFAM" id="SSF55781">
    <property type="entry name" value="GAF domain-like"/>
    <property type="match status" value="1"/>
</dbReference>
<dbReference type="PROSITE" id="PS50883">
    <property type="entry name" value="EAL"/>
    <property type="match status" value="1"/>
</dbReference>
<dbReference type="SUPFAM" id="SSF55073">
    <property type="entry name" value="Nucleotide cyclase"/>
    <property type="match status" value="1"/>
</dbReference>
<dbReference type="SMART" id="SM00052">
    <property type="entry name" value="EAL"/>
    <property type="match status" value="1"/>
</dbReference>
<evidence type="ECO:0000313" key="3">
    <source>
        <dbReference type="EMBL" id="MBB3962597.1"/>
    </source>
</evidence>
<dbReference type="Pfam" id="PF00990">
    <property type="entry name" value="GGDEF"/>
    <property type="match status" value="1"/>
</dbReference>
<accession>A0A7W6CK64</accession>
<dbReference type="Gene3D" id="3.30.70.270">
    <property type="match status" value="1"/>
</dbReference>
<dbReference type="CDD" id="cd01949">
    <property type="entry name" value="GGDEF"/>
    <property type="match status" value="1"/>
</dbReference>
<comment type="caution">
    <text evidence="3">The sequence shown here is derived from an EMBL/GenBank/DDBJ whole genome shotgun (WGS) entry which is preliminary data.</text>
</comment>
<dbReference type="SMART" id="SM00267">
    <property type="entry name" value="GGDEF"/>
    <property type="match status" value="1"/>
</dbReference>
<dbReference type="SUPFAM" id="SSF141868">
    <property type="entry name" value="EAL domain-like"/>
    <property type="match status" value="1"/>
</dbReference>
<dbReference type="Gene3D" id="3.20.20.450">
    <property type="entry name" value="EAL domain"/>
    <property type="match status" value="1"/>
</dbReference>
<dbReference type="InterPro" id="IPR000160">
    <property type="entry name" value="GGDEF_dom"/>
</dbReference>
<dbReference type="GO" id="GO:0071111">
    <property type="term" value="F:cyclic-guanylate-specific phosphodiesterase activity"/>
    <property type="evidence" value="ECO:0007669"/>
    <property type="project" value="InterPro"/>
</dbReference>
<sequence>MLTLQNAILEMIAKGEPVSAVVHELCTRVEAAIPWTVCSVLTVKDGRMHPLAGPSLPPAYSQAIDNMAIGPLAGSCGTAAYHGVPVTVTDIENDARWQDFKAMVMPLGFKACWSTPIMSGDRVLATFAFYFRERRGPSQLERDIVDACVHLCAIALERNERALEREALTYTDALTGLPNRARFNEVLKQQHRSADRSWGMLLVDVDNLKLVNDTFGHGAGDALIQVVARRMAATMPTETTFRLGGDEFAVILHDGPEPDLAAKAEDILREIKRPAQCDSHVIFPAATVGGAIAAIDDTPDQVRHNADVALYHGKERNRGQYSAYHAGLGTALTRRFRAIRDVSVALAQNRIDAHYQPILRLDTREVVGFEALCRMTTHTGDVVSAANFHDATLDAQVASELTERMLSHVAADVRRWLDMGLPFQHVGINLSAADFHAGDLQERLYSAFAASGVPLKHVIIEVTESVYLGQGDHVVASEIKAMRSKGLRVALDDFGTGFASLTHLLTVPVDIIKIDKSFVDRLVPGDAGAVIIEGLMGIAEKLGIRVVAEGIETEMQAEHLRALGCMLGQGYLFHKAVDRHSAAWLLQEFGQCQAPEEQAMSRQA</sequence>
<dbReference type="Gene3D" id="3.30.450.40">
    <property type="match status" value="1"/>
</dbReference>
<dbReference type="Pfam" id="PF00563">
    <property type="entry name" value="EAL"/>
    <property type="match status" value="1"/>
</dbReference>
<feature type="domain" description="GGDEF" evidence="2">
    <location>
        <begin position="196"/>
        <end position="326"/>
    </location>
</feature>
<protein>
    <submittedName>
        <fullName evidence="3">Diguanylate cyclase (GGDEF)-like protein</fullName>
    </submittedName>
</protein>
<dbReference type="PANTHER" id="PTHR33121">
    <property type="entry name" value="CYCLIC DI-GMP PHOSPHODIESTERASE PDEF"/>
    <property type="match status" value="1"/>
</dbReference>
<evidence type="ECO:0000313" key="4">
    <source>
        <dbReference type="Proteomes" id="UP000582090"/>
    </source>
</evidence>
<name>A0A7W6CK64_9HYPH</name>
<reference evidence="3 4" key="1">
    <citation type="submission" date="2020-08" db="EMBL/GenBank/DDBJ databases">
        <title>Genomic Encyclopedia of Type Strains, Phase IV (KMG-IV): sequencing the most valuable type-strain genomes for metagenomic binning, comparative biology and taxonomic classification.</title>
        <authorList>
            <person name="Goeker M."/>
        </authorList>
    </citation>
    <scope>NUCLEOTIDE SEQUENCE [LARGE SCALE GENOMIC DNA]</scope>
    <source>
        <strain evidence="3 4">DSM 26575</strain>
    </source>
</reference>
<organism evidence="3 4">
    <name type="scientific">Rhizobium metallidurans</name>
    <dbReference type="NCBI Taxonomy" id="1265931"/>
    <lineage>
        <taxon>Bacteria</taxon>
        <taxon>Pseudomonadati</taxon>
        <taxon>Pseudomonadota</taxon>
        <taxon>Alphaproteobacteria</taxon>
        <taxon>Hyphomicrobiales</taxon>
        <taxon>Rhizobiaceae</taxon>
        <taxon>Rhizobium/Agrobacterium group</taxon>
        <taxon>Rhizobium</taxon>
    </lineage>
</organism>
<evidence type="ECO:0000259" key="1">
    <source>
        <dbReference type="PROSITE" id="PS50883"/>
    </source>
</evidence>
<dbReference type="InterPro" id="IPR043128">
    <property type="entry name" value="Rev_trsase/Diguanyl_cyclase"/>
</dbReference>
<keyword evidence="4" id="KW-1185">Reference proteome</keyword>
<dbReference type="PANTHER" id="PTHR33121:SF70">
    <property type="entry name" value="SIGNALING PROTEIN YKOW"/>
    <property type="match status" value="1"/>
</dbReference>
<dbReference type="InterPro" id="IPR029016">
    <property type="entry name" value="GAF-like_dom_sf"/>
</dbReference>
<dbReference type="EMBL" id="JACIDW010000001">
    <property type="protein sequence ID" value="MBB3962597.1"/>
    <property type="molecule type" value="Genomic_DNA"/>
</dbReference>
<gene>
    <name evidence="3" type="ORF">GGQ67_000215</name>
</gene>
<dbReference type="AlphaFoldDB" id="A0A7W6CK64"/>
<dbReference type="CDD" id="cd01948">
    <property type="entry name" value="EAL"/>
    <property type="match status" value="1"/>
</dbReference>
<dbReference type="InterPro" id="IPR029787">
    <property type="entry name" value="Nucleotide_cyclase"/>
</dbReference>
<dbReference type="InterPro" id="IPR001633">
    <property type="entry name" value="EAL_dom"/>
</dbReference>
<feature type="domain" description="EAL" evidence="1">
    <location>
        <begin position="335"/>
        <end position="590"/>
    </location>
</feature>
<dbReference type="InterPro" id="IPR003018">
    <property type="entry name" value="GAF"/>
</dbReference>